<gene>
    <name evidence="1" type="ORF">F4820DRAFT_449455</name>
</gene>
<keyword evidence="2" id="KW-1185">Reference proteome</keyword>
<dbReference type="Proteomes" id="UP001497700">
    <property type="component" value="Unassembled WGS sequence"/>
</dbReference>
<organism evidence="1 2">
    <name type="scientific">Hypoxylon rubiginosum</name>
    <dbReference type="NCBI Taxonomy" id="110542"/>
    <lineage>
        <taxon>Eukaryota</taxon>
        <taxon>Fungi</taxon>
        <taxon>Dikarya</taxon>
        <taxon>Ascomycota</taxon>
        <taxon>Pezizomycotina</taxon>
        <taxon>Sordariomycetes</taxon>
        <taxon>Xylariomycetidae</taxon>
        <taxon>Xylariales</taxon>
        <taxon>Hypoxylaceae</taxon>
        <taxon>Hypoxylon</taxon>
    </lineage>
</organism>
<dbReference type="EMBL" id="MU393493">
    <property type="protein sequence ID" value="KAI4864027.1"/>
    <property type="molecule type" value="Genomic_DNA"/>
</dbReference>
<protein>
    <submittedName>
        <fullName evidence="1">Uncharacterized protein</fullName>
    </submittedName>
</protein>
<proteinExistence type="predicted"/>
<name>A0ACB9YXV6_9PEZI</name>
<reference evidence="1 2" key="1">
    <citation type="journal article" date="2022" name="New Phytol.">
        <title>Ecological generalism drives hyperdiversity of secondary metabolite gene clusters in xylarialean endophytes.</title>
        <authorList>
            <person name="Franco M.E.E."/>
            <person name="Wisecaver J.H."/>
            <person name="Arnold A.E."/>
            <person name="Ju Y.M."/>
            <person name="Slot J.C."/>
            <person name="Ahrendt S."/>
            <person name="Moore L.P."/>
            <person name="Eastman K.E."/>
            <person name="Scott K."/>
            <person name="Konkel Z."/>
            <person name="Mondo S.J."/>
            <person name="Kuo A."/>
            <person name="Hayes R.D."/>
            <person name="Haridas S."/>
            <person name="Andreopoulos B."/>
            <person name="Riley R."/>
            <person name="LaButti K."/>
            <person name="Pangilinan J."/>
            <person name="Lipzen A."/>
            <person name="Amirebrahimi M."/>
            <person name="Yan J."/>
            <person name="Adam C."/>
            <person name="Keymanesh K."/>
            <person name="Ng V."/>
            <person name="Louie K."/>
            <person name="Northen T."/>
            <person name="Drula E."/>
            <person name="Henrissat B."/>
            <person name="Hsieh H.M."/>
            <person name="Youens-Clark K."/>
            <person name="Lutzoni F."/>
            <person name="Miadlikowska J."/>
            <person name="Eastwood D.C."/>
            <person name="Hamelin R.C."/>
            <person name="Grigoriev I.V."/>
            <person name="U'Ren J.M."/>
        </authorList>
    </citation>
    <scope>NUCLEOTIDE SEQUENCE [LARGE SCALE GENOMIC DNA]</scope>
    <source>
        <strain evidence="1 2">CBS 119005</strain>
    </source>
</reference>
<evidence type="ECO:0000313" key="2">
    <source>
        <dbReference type="Proteomes" id="UP001497700"/>
    </source>
</evidence>
<sequence>MVTRVLMLIYRKPDLTPEQFRKHYEEIHMPLTKELTGGTFPLSHTRRYIPRSASAPDSPASTTEYPAIVLGGNSADVEVDCVTELIFRDKEHMQSYFVLPNAPGAAVKLEEEAENFVAKYQTILIEDCAETKPEIKPEIKPEPKTWSIKGAWSRWRRC</sequence>
<comment type="caution">
    <text evidence="1">The sequence shown here is derived from an EMBL/GenBank/DDBJ whole genome shotgun (WGS) entry which is preliminary data.</text>
</comment>
<evidence type="ECO:0000313" key="1">
    <source>
        <dbReference type="EMBL" id="KAI4864027.1"/>
    </source>
</evidence>
<accession>A0ACB9YXV6</accession>